<feature type="transmembrane region" description="Helical" evidence="7">
    <location>
        <begin position="312"/>
        <end position="331"/>
    </location>
</feature>
<keyword evidence="3 7" id="KW-0812">Transmembrane</keyword>
<dbReference type="AlphaFoldDB" id="A0AAN8INS6"/>
<reference evidence="8 9" key="1">
    <citation type="submission" date="2019-10" db="EMBL/GenBank/DDBJ databases">
        <title>Assembly and Annotation for the nematode Trichostrongylus colubriformis.</title>
        <authorList>
            <person name="Martin J."/>
        </authorList>
    </citation>
    <scope>NUCLEOTIDE SEQUENCE [LARGE SCALE GENOMIC DNA]</scope>
    <source>
        <strain evidence="8">G859</strain>
        <tissue evidence="8">Whole worm</tissue>
    </source>
</reference>
<dbReference type="PANTHER" id="PTHR11654">
    <property type="entry name" value="OLIGOPEPTIDE TRANSPORTER-RELATED"/>
    <property type="match status" value="1"/>
</dbReference>
<comment type="similarity">
    <text evidence="2">Belongs to the major facilitator superfamily. Proton-dependent oligopeptide transporter (POT/PTR) (TC 2.A.17) family.</text>
</comment>
<dbReference type="GO" id="GO:0022857">
    <property type="term" value="F:transmembrane transporter activity"/>
    <property type="evidence" value="ECO:0007669"/>
    <property type="project" value="InterPro"/>
</dbReference>
<keyword evidence="4" id="KW-0571">Peptide transport</keyword>
<dbReference type="FunFam" id="1.20.1250.20:FF:000537">
    <property type="entry name" value="Peptide transporter family 2"/>
    <property type="match status" value="1"/>
</dbReference>
<organism evidence="8 9">
    <name type="scientific">Trichostrongylus colubriformis</name>
    <name type="common">Black scour worm</name>
    <dbReference type="NCBI Taxonomy" id="6319"/>
    <lineage>
        <taxon>Eukaryota</taxon>
        <taxon>Metazoa</taxon>
        <taxon>Ecdysozoa</taxon>
        <taxon>Nematoda</taxon>
        <taxon>Chromadorea</taxon>
        <taxon>Rhabditida</taxon>
        <taxon>Rhabditina</taxon>
        <taxon>Rhabditomorpha</taxon>
        <taxon>Strongyloidea</taxon>
        <taxon>Trichostrongylidae</taxon>
        <taxon>Trichostrongylus</taxon>
    </lineage>
</organism>
<dbReference type="Pfam" id="PF00854">
    <property type="entry name" value="PTR2"/>
    <property type="match status" value="2"/>
</dbReference>
<evidence type="ECO:0000313" key="9">
    <source>
        <dbReference type="Proteomes" id="UP001331761"/>
    </source>
</evidence>
<comment type="subcellular location">
    <subcellularLocation>
        <location evidence="1">Membrane</location>
        <topology evidence="1">Multi-pass membrane protein</topology>
    </subcellularLocation>
</comment>
<name>A0AAN8INS6_TRICO</name>
<dbReference type="Gene3D" id="1.20.1250.20">
    <property type="entry name" value="MFS general substrate transporter like domains"/>
    <property type="match status" value="2"/>
</dbReference>
<dbReference type="Proteomes" id="UP001331761">
    <property type="component" value="Unassembled WGS sequence"/>
</dbReference>
<dbReference type="EMBL" id="WIXE01007630">
    <property type="protein sequence ID" value="KAK5980266.1"/>
    <property type="molecule type" value="Genomic_DNA"/>
</dbReference>
<evidence type="ECO:0000256" key="2">
    <source>
        <dbReference type="ARBA" id="ARBA00005982"/>
    </source>
</evidence>
<dbReference type="GO" id="GO:0015833">
    <property type="term" value="P:peptide transport"/>
    <property type="evidence" value="ECO:0007669"/>
    <property type="project" value="UniProtKB-KW"/>
</dbReference>
<evidence type="ECO:0000313" key="8">
    <source>
        <dbReference type="EMBL" id="KAK5980266.1"/>
    </source>
</evidence>
<keyword evidence="4" id="KW-0653">Protein transport</keyword>
<evidence type="ECO:0000256" key="1">
    <source>
        <dbReference type="ARBA" id="ARBA00004141"/>
    </source>
</evidence>
<feature type="transmembrane region" description="Helical" evidence="7">
    <location>
        <begin position="352"/>
        <end position="374"/>
    </location>
</feature>
<evidence type="ECO:0000256" key="7">
    <source>
        <dbReference type="SAM" id="Phobius"/>
    </source>
</evidence>
<gene>
    <name evidence="8" type="ORF">GCK32_012278</name>
</gene>
<keyword evidence="6 7" id="KW-0472">Membrane</keyword>
<keyword evidence="5 7" id="KW-1133">Transmembrane helix</keyword>
<evidence type="ECO:0000256" key="6">
    <source>
        <dbReference type="ARBA" id="ARBA00023136"/>
    </source>
</evidence>
<protein>
    <submittedName>
        <fullName evidence="8">Uncharacterized protein</fullName>
    </submittedName>
</protein>
<evidence type="ECO:0000256" key="5">
    <source>
        <dbReference type="ARBA" id="ARBA00022989"/>
    </source>
</evidence>
<keyword evidence="9" id="KW-1185">Reference proteome</keyword>
<sequence>MILATCLFMAGSFWYKKPPPKENIFAEVSRVMGRAIVNKFHSKSKKEHWLDNYLDTHVCESDPKCLDYRVEVGNKNACQKSMIDNRKTKETSVHLKSQSGKAWTVPITLNYKDCTPEKYQNLPVKFDVHLTTGDIYYVAISPNGVYQGKADPSKPTQGTGEFSLGIVTATTPGYSGNLVMCRMDAGDFDPKHPCNPRSPSDFYYWETNYDDGTDDRDSNSSFYNKQGKSDQYAVNYVYKPVKPGRWQLYYLDGTPKNIGFKTPAKDNITVTATGIWMEVHEQGAVYVLALTGPKNQPVKHINQVVQSNSVSILWQIPQIVIITAAEILFSITGYEFAYSQSAPSMKALVQALWLLTTAIGDSIIVLITALNLFSNMATEFFVYAGAMFVVITIFAMMSIFYYKYNYYTQEKIDARLDDGDVKVKPALLDDITHRLRSFSLDPHDGEYAWAVEARLDDYIPDERF</sequence>
<evidence type="ECO:0000256" key="3">
    <source>
        <dbReference type="ARBA" id="ARBA00022692"/>
    </source>
</evidence>
<comment type="caution">
    <text evidence="8">The sequence shown here is derived from an EMBL/GenBank/DDBJ whole genome shotgun (WGS) entry which is preliminary data.</text>
</comment>
<proteinExistence type="inferred from homology"/>
<feature type="transmembrane region" description="Helical" evidence="7">
    <location>
        <begin position="380"/>
        <end position="402"/>
    </location>
</feature>
<dbReference type="InterPro" id="IPR036259">
    <property type="entry name" value="MFS_trans_sf"/>
</dbReference>
<dbReference type="InterPro" id="IPR000109">
    <property type="entry name" value="POT_fam"/>
</dbReference>
<dbReference type="GO" id="GO:0016020">
    <property type="term" value="C:membrane"/>
    <property type="evidence" value="ECO:0007669"/>
    <property type="project" value="UniProtKB-SubCell"/>
</dbReference>
<keyword evidence="4" id="KW-0813">Transport</keyword>
<evidence type="ECO:0000256" key="4">
    <source>
        <dbReference type="ARBA" id="ARBA00022856"/>
    </source>
</evidence>
<accession>A0AAN8INS6</accession>